<feature type="transmembrane region" description="Helical" evidence="6">
    <location>
        <begin position="202"/>
        <end position="228"/>
    </location>
</feature>
<feature type="transmembrane region" description="Helical" evidence="6">
    <location>
        <begin position="41"/>
        <end position="66"/>
    </location>
</feature>
<protein>
    <submittedName>
        <fullName evidence="8">Integral membrane protein</fullName>
    </submittedName>
</protein>
<evidence type="ECO:0000256" key="1">
    <source>
        <dbReference type="ARBA" id="ARBA00004141"/>
    </source>
</evidence>
<evidence type="ECO:0000313" key="8">
    <source>
        <dbReference type="EMBL" id="RAR13108.1"/>
    </source>
</evidence>
<keyword evidence="9" id="KW-1185">Reference proteome</keyword>
<evidence type="ECO:0000256" key="6">
    <source>
        <dbReference type="SAM" id="Phobius"/>
    </source>
</evidence>
<dbReference type="AlphaFoldDB" id="A0A364N6Y8"/>
<dbReference type="PANTHER" id="PTHR33048">
    <property type="entry name" value="PTH11-LIKE INTEGRAL MEMBRANE PROTEIN (AFU_ORTHOLOGUE AFUA_5G11245)"/>
    <property type="match status" value="1"/>
</dbReference>
<proteinExistence type="inferred from homology"/>
<comment type="subcellular location">
    <subcellularLocation>
        <location evidence="1">Membrane</location>
        <topology evidence="1">Multi-pass membrane protein</topology>
    </subcellularLocation>
</comment>
<gene>
    <name evidence="8" type="ORF">DDE83_003493</name>
</gene>
<evidence type="ECO:0000256" key="5">
    <source>
        <dbReference type="ARBA" id="ARBA00038359"/>
    </source>
</evidence>
<dbReference type="EMBL" id="QGDH01000040">
    <property type="protein sequence ID" value="RAR13108.1"/>
    <property type="molecule type" value="Genomic_DNA"/>
</dbReference>
<comment type="similarity">
    <text evidence="5">Belongs to the SAT4 family.</text>
</comment>
<evidence type="ECO:0000256" key="3">
    <source>
        <dbReference type="ARBA" id="ARBA00022989"/>
    </source>
</evidence>
<evidence type="ECO:0000313" key="9">
    <source>
        <dbReference type="Proteomes" id="UP000249619"/>
    </source>
</evidence>
<feature type="transmembrane region" description="Helical" evidence="6">
    <location>
        <begin position="6"/>
        <end position="29"/>
    </location>
</feature>
<accession>A0A364N6Y8</accession>
<dbReference type="InterPro" id="IPR052337">
    <property type="entry name" value="SAT4-like"/>
</dbReference>
<keyword evidence="4 6" id="KW-0472">Membrane</keyword>
<keyword evidence="3 6" id="KW-1133">Transmembrane helix</keyword>
<feature type="transmembrane region" description="Helical" evidence="6">
    <location>
        <begin position="240"/>
        <end position="261"/>
    </location>
</feature>
<dbReference type="PANTHER" id="PTHR33048:SF47">
    <property type="entry name" value="INTEGRAL MEMBRANE PROTEIN-RELATED"/>
    <property type="match status" value="1"/>
</dbReference>
<name>A0A364N6Y8_STELY</name>
<evidence type="ECO:0000256" key="4">
    <source>
        <dbReference type="ARBA" id="ARBA00023136"/>
    </source>
</evidence>
<sequence length="352" mass="39088">MARSGRDSLIAMSCLWLLFAATVGLRIFGRLRGPGLSLDDLFAGAAMILATSTIGLNAAVFTTGVGYDFDKNNAEMFPKLVNNLPFVMQITFAFTLIYIWALAALKLSQLALYHRVFALQLRVPVYIVGGIVIAWALVFNFVFLFLCDPISQQWTVERVGHCMDQILLLKCLILTNMATDLMIVILPVRSVWQLQMRKTEKLAVIACFGLGLACVFISIARFVLIYTIDLIGNLTGTSGTTFMLCTIELMLAGLCINIPMLRPFYLQWRAKYKTQSMSNSGRVSALKRSGTGGLGSQQARPGHYTQWMELHDKDHTNVTVTADDASSERKLTSEPMPFDAIQVSKDFVITRT</sequence>
<feature type="domain" description="Rhodopsin" evidence="7">
    <location>
        <begin position="26"/>
        <end position="264"/>
    </location>
</feature>
<reference evidence="9" key="1">
    <citation type="submission" date="2018-05" db="EMBL/GenBank/DDBJ databases">
        <title>Draft genome sequence of Stemphylium lycopersici strain CIDEFI 213.</title>
        <authorList>
            <person name="Medina R."/>
            <person name="Franco M.E.E."/>
            <person name="Lucentini C.G."/>
            <person name="Saparrat M.C.N."/>
            <person name="Balatti P.A."/>
        </authorList>
    </citation>
    <scope>NUCLEOTIDE SEQUENCE [LARGE SCALE GENOMIC DNA]</scope>
    <source>
        <strain evidence="9">CIDEFI 213</strain>
    </source>
</reference>
<evidence type="ECO:0000256" key="2">
    <source>
        <dbReference type="ARBA" id="ARBA00022692"/>
    </source>
</evidence>
<feature type="transmembrane region" description="Helical" evidence="6">
    <location>
        <begin position="125"/>
        <end position="146"/>
    </location>
</feature>
<comment type="caution">
    <text evidence="8">The sequence shown here is derived from an EMBL/GenBank/DDBJ whole genome shotgun (WGS) entry which is preliminary data.</text>
</comment>
<keyword evidence="2 6" id="KW-0812">Transmembrane</keyword>
<dbReference type="OrthoDB" id="5329176at2759"/>
<evidence type="ECO:0000259" key="7">
    <source>
        <dbReference type="Pfam" id="PF20684"/>
    </source>
</evidence>
<feature type="transmembrane region" description="Helical" evidence="6">
    <location>
        <begin position="166"/>
        <end position="190"/>
    </location>
</feature>
<dbReference type="InterPro" id="IPR049326">
    <property type="entry name" value="Rhodopsin_dom_fungi"/>
</dbReference>
<dbReference type="GO" id="GO:0016020">
    <property type="term" value="C:membrane"/>
    <property type="evidence" value="ECO:0007669"/>
    <property type="project" value="UniProtKB-SubCell"/>
</dbReference>
<dbReference type="Pfam" id="PF20684">
    <property type="entry name" value="Fung_rhodopsin"/>
    <property type="match status" value="1"/>
</dbReference>
<organism evidence="8 9">
    <name type="scientific">Stemphylium lycopersici</name>
    <name type="common">Tomato gray leaf spot disease fungus</name>
    <name type="synonym">Thyrospora lycopersici</name>
    <dbReference type="NCBI Taxonomy" id="183478"/>
    <lineage>
        <taxon>Eukaryota</taxon>
        <taxon>Fungi</taxon>
        <taxon>Dikarya</taxon>
        <taxon>Ascomycota</taxon>
        <taxon>Pezizomycotina</taxon>
        <taxon>Dothideomycetes</taxon>
        <taxon>Pleosporomycetidae</taxon>
        <taxon>Pleosporales</taxon>
        <taxon>Pleosporineae</taxon>
        <taxon>Pleosporaceae</taxon>
        <taxon>Stemphylium</taxon>
    </lineage>
</organism>
<feature type="transmembrane region" description="Helical" evidence="6">
    <location>
        <begin position="86"/>
        <end position="105"/>
    </location>
</feature>
<dbReference type="Proteomes" id="UP000249619">
    <property type="component" value="Unassembled WGS sequence"/>
</dbReference>